<gene>
    <name evidence="3" type="ORF">CYME_CMC033C</name>
</gene>
<accession>M1VEN7</accession>
<protein>
    <submittedName>
        <fullName evidence="3">Uncharacterized protein</fullName>
    </submittedName>
</protein>
<reference evidence="3 4" key="2">
    <citation type="journal article" date="2007" name="BMC Biol.">
        <title>A 100%-complete sequence reveals unusually simple genomic features in the hot-spring red alga Cyanidioschyzon merolae.</title>
        <authorList>
            <person name="Nozaki H."/>
            <person name="Takano H."/>
            <person name="Misumi O."/>
            <person name="Terasawa K."/>
            <person name="Matsuzaki M."/>
            <person name="Maruyama S."/>
            <person name="Nishida K."/>
            <person name="Yagisawa F."/>
            <person name="Yoshida Y."/>
            <person name="Fujiwara T."/>
            <person name="Takio S."/>
            <person name="Tamura K."/>
            <person name="Chung S.J."/>
            <person name="Nakamura S."/>
            <person name="Kuroiwa H."/>
            <person name="Tanaka K."/>
            <person name="Sato N."/>
            <person name="Kuroiwa T."/>
        </authorList>
    </citation>
    <scope>NUCLEOTIDE SEQUENCE [LARGE SCALE GENOMIC DNA]</scope>
    <source>
        <strain evidence="3 4">10D</strain>
    </source>
</reference>
<name>M1VEN7_CYAM1</name>
<dbReference type="HOGENOM" id="CLU_1157851_0_0_1"/>
<evidence type="ECO:0000313" key="3">
    <source>
        <dbReference type="EMBL" id="BAM78978.1"/>
    </source>
</evidence>
<keyword evidence="2" id="KW-1133">Transmembrane helix</keyword>
<feature type="transmembrane region" description="Helical" evidence="2">
    <location>
        <begin position="164"/>
        <end position="187"/>
    </location>
</feature>
<dbReference type="AlphaFoldDB" id="M1VEN7"/>
<evidence type="ECO:0000313" key="4">
    <source>
        <dbReference type="Proteomes" id="UP000007014"/>
    </source>
</evidence>
<dbReference type="KEGG" id="cme:CYME_CMC033C"/>
<dbReference type="EMBL" id="AP006485">
    <property type="protein sequence ID" value="BAM78978.1"/>
    <property type="molecule type" value="Genomic_DNA"/>
</dbReference>
<dbReference type="Gramene" id="CMC033CT">
    <property type="protein sequence ID" value="CMC033CT"/>
    <property type="gene ID" value="CMC033C"/>
</dbReference>
<dbReference type="OMA" id="QSAMAFC"/>
<keyword evidence="2" id="KW-0472">Membrane</keyword>
<evidence type="ECO:0000256" key="1">
    <source>
        <dbReference type="SAM" id="MobiDB-lite"/>
    </source>
</evidence>
<feature type="region of interest" description="Disordered" evidence="1">
    <location>
        <begin position="36"/>
        <end position="103"/>
    </location>
</feature>
<proteinExistence type="predicted"/>
<dbReference type="GeneID" id="16992417"/>
<feature type="transmembrane region" description="Helical" evidence="2">
    <location>
        <begin position="207"/>
        <end position="228"/>
    </location>
</feature>
<sequence length="240" mass="26428">MFVAVIRRRLRPKSASTKAFVDPLKRRKPGVFHLRTCEPLASDDSPDTAKRAEQGRSRTSSRTQRSRASADPEASRRGARAGGSSDDMRAGRGFGPQRQQDRTEQILDAFGLQRERAGRDLDQAAAVSKEEGERLAVRLFRGLRALFGGNYEALDSAEQWLQRLVLSMLALVLCAGIGVVFEASAASGRTALPAAVAAFLRERVEPAFTPLMLTFLGFSSLLGVYKAIQIEGDERTRYRE</sequence>
<dbReference type="OrthoDB" id="10586516at2759"/>
<dbReference type="Proteomes" id="UP000007014">
    <property type="component" value="Chromosome 3"/>
</dbReference>
<dbReference type="RefSeq" id="XP_005535264.1">
    <property type="nucleotide sequence ID" value="XM_005535207.1"/>
</dbReference>
<organism evidence="3 4">
    <name type="scientific">Cyanidioschyzon merolae (strain NIES-3377 / 10D)</name>
    <name type="common">Unicellular red alga</name>
    <dbReference type="NCBI Taxonomy" id="280699"/>
    <lineage>
        <taxon>Eukaryota</taxon>
        <taxon>Rhodophyta</taxon>
        <taxon>Bangiophyceae</taxon>
        <taxon>Cyanidiales</taxon>
        <taxon>Cyanidiaceae</taxon>
        <taxon>Cyanidioschyzon</taxon>
    </lineage>
</organism>
<keyword evidence="2" id="KW-0812">Transmembrane</keyword>
<feature type="compositionally biased region" description="Basic and acidic residues" evidence="1">
    <location>
        <begin position="47"/>
        <end position="56"/>
    </location>
</feature>
<feature type="compositionally biased region" description="Low complexity" evidence="1">
    <location>
        <begin position="57"/>
        <end position="67"/>
    </location>
</feature>
<keyword evidence="4" id="KW-1185">Reference proteome</keyword>
<reference evidence="3 4" key="1">
    <citation type="journal article" date="2004" name="Nature">
        <title>Genome sequence of the ultrasmall unicellular red alga Cyanidioschyzon merolae 10D.</title>
        <authorList>
            <person name="Matsuzaki M."/>
            <person name="Misumi O."/>
            <person name="Shin-i T."/>
            <person name="Maruyama S."/>
            <person name="Takahara M."/>
            <person name="Miyagishima S."/>
            <person name="Mori T."/>
            <person name="Nishida K."/>
            <person name="Yagisawa F."/>
            <person name="Nishida K."/>
            <person name="Yoshida Y."/>
            <person name="Nishimura Y."/>
            <person name="Nakao S."/>
            <person name="Kobayashi T."/>
            <person name="Momoyama Y."/>
            <person name="Higashiyama T."/>
            <person name="Minoda A."/>
            <person name="Sano M."/>
            <person name="Nomoto H."/>
            <person name="Oishi K."/>
            <person name="Hayashi H."/>
            <person name="Ohta F."/>
            <person name="Nishizaka S."/>
            <person name="Haga S."/>
            <person name="Miura S."/>
            <person name="Morishita T."/>
            <person name="Kabeya Y."/>
            <person name="Terasawa K."/>
            <person name="Suzuki Y."/>
            <person name="Ishii Y."/>
            <person name="Asakawa S."/>
            <person name="Takano H."/>
            <person name="Ohta N."/>
            <person name="Kuroiwa H."/>
            <person name="Tanaka K."/>
            <person name="Shimizu N."/>
            <person name="Sugano S."/>
            <person name="Sato N."/>
            <person name="Nozaki H."/>
            <person name="Ogasawara N."/>
            <person name="Kohara Y."/>
            <person name="Kuroiwa T."/>
        </authorList>
    </citation>
    <scope>NUCLEOTIDE SEQUENCE [LARGE SCALE GENOMIC DNA]</scope>
    <source>
        <strain evidence="3 4">10D</strain>
    </source>
</reference>
<evidence type="ECO:0000256" key="2">
    <source>
        <dbReference type="SAM" id="Phobius"/>
    </source>
</evidence>